<reference evidence="1 2" key="1">
    <citation type="journal article" date="2020" name="Nat. Food">
        <title>A phased Vanilla planifolia genome enables genetic improvement of flavour and production.</title>
        <authorList>
            <person name="Hasing T."/>
            <person name="Tang H."/>
            <person name="Brym M."/>
            <person name="Khazi F."/>
            <person name="Huang T."/>
            <person name="Chambers A.H."/>
        </authorList>
    </citation>
    <scope>NUCLEOTIDE SEQUENCE [LARGE SCALE GENOMIC DNA]</scope>
    <source>
        <tissue evidence="1">Leaf</tissue>
    </source>
</reference>
<accession>A0A835SDC0</accession>
<dbReference type="EMBL" id="JADCNM010000001">
    <property type="protein sequence ID" value="KAG0501617.1"/>
    <property type="molecule type" value="Genomic_DNA"/>
</dbReference>
<gene>
    <name evidence="1" type="ORF">HPP92_001689</name>
</gene>
<sequence>MISSDDIGFEDSPAMLRLMSFPVADKASSTSLAPAPITVGQQAGVKGRTNTQTHRRMGEIGNGRKRAIATEEVFELQHGRTSSMGVAIGGEQRRISKQHFGLRFKGEGEPVGVRLHDSDIRAARRKERRKTEYGEWRHWRSRERKGGSFIPPGRRDGGLGPCELALVGVGWAGEGARPLGRVVQLGGGSRWQTGRQAATVAAEEPGRKVFFGHFLAHRSTVNSN</sequence>
<proteinExistence type="predicted"/>
<protein>
    <submittedName>
        <fullName evidence="1">Uncharacterized protein</fullName>
    </submittedName>
</protein>
<dbReference type="AlphaFoldDB" id="A0A835SDC0"/>
<dbReference type="Proteomes" id="UP000639772">
    <property type="component" value="Chromosome 1"/>
</dbReference>
<organism evidence="1 2">
    <name type="scientific">Vanilla planifolia</name>
    <name type="common">Vanilla</name>
    <dbReference type="NCBI Taxonomy" id="51239"/>
    <lineage>
        <taxon>Eukaryota</taxon>
        <taxon>Viridiplantae</taxon>
        <taxon>Streptophyta</taxon>
        <taxon>Embryophyta</taxon>
        <taxon>Tracheophyta</taxon>
        <taxon>Spermatophyta</taxon>
        <taxon>Magnoliopsida</taxon>
        <taxon>Liliopsida</taxon>
        <taxon>Asparagales</taxon>
        <taxon>Orchidaceae</taxon>
        <taxon>Vanilloideae</taxon>
        <taxon>Vanilleae</taxon>
        <taxon>Vanilla</taxon>
    </lineage>
</organism>
<name>A0A835SDC0_VANPL</name>
<comment type="caution">
    <text evidence="1">The sequence shown here is derived from an EMBL/GenBank/DDBJ whole genome shotgun (WGS) entry which is preliminary data.</text>
</comment>
<evidence type="ECO:0000313" key="1">
    <source>
        <dbReference type="EMBL" id="KAG0501617.1"/>
    </source>
</evidence>
<evidence type="ECO:0000313" key="2">
    <source>
        <dbReference type="Proteomes" id="UP000639772"/>
    </source>
</evidence>